<dbReference type="PANTHER" id="PTHR22946:SF9">
    <property type="entry name" value="POLYKETIDE TRANSFERASE AF380"/>
    <property type="match status" value="1"/>
</dbReference>
<comment type="caution">
    <text evidence="5">The sequence shown here is derived from an EMBL/GenBank/DDBJ whole genome shotgun (WGS) entry which is preliminary data.</text>
</comment>
<keyword evidence="3" id="KW-0812">Transmembrane</keyword>
<dbReference type="Proteomes" id="UP000574133">
    <property type="component" value="Unassembled WGS sequence"/>
</dbReference>
<evidence type="ECO:0000313" key="6">
    <source>
        <dbReference type="Proteomes" id="UP000574133"/>
    </source>
</evidence>
<dbReference type="Pfam" id="PF00561">
    <property type="entry name" value="Abhydrolase_1"/>
    <property type="match status" value="1"/>
</dbReference>
<accession>A0A841TKX5</accession>
<reference evidence="5 6" key="1">
    <citation type="submission" date="2020-08" db="EMBL/GenBank/DDBJ databases">
        <title>Cohnella phylogeny.</title>
        <authorList>
            <person name="Dunlap C."/>
        </authorList>
    </citation>
    <scope>NUCLEOTIDE SEQUENCE [LARGE SCALE GENOMIC DNA]</scope>
    <source>
        <strain evidence="5 6">DSM 103658</strain>
    </source>
</reference>
<organism evidence="5 6">
    <name type="scientific">Cohnella lubricantis</name>
    <dbReference type="NCBI Taxonomy" id="2163172"/>
    <lineage>
        <taxon>Bacteria</taxon>
        <taxon>Bacillati</taxon>
        <taxon>Bacillota</taxon>
        <taxon>Bacilli</taxon>
        <taxon>Bacillales</taxon>
        <taxon>Paenibacillaceae</taxon>
        <taxon>Cohnella</taxon>
    </lineage>
</organism>
<sequence length="313" mass="34487">MLSIVEWILLIIVMVAVLGFYLIWQITVKAQHPRIVRNEQPPQVPLEEVSWESGGETIRGWLLTHPEDGQAPPVPVIVVAHGWGSNRSRILRYALPLHEAGFTVLTYDARSHGESGPAKALTGLTFRDDLLAALEWIRSRADLDAERIGVLGHSVGGFGSVLALDVGAPIRALVTDAMPVRFDTMVEAELRRKGMPAFPLAKLIGAVMLLRSGISRRFLNHSAPARILADNELGAKVPVLLIHSRRDTFIPPSELEHVAAKVPNVKHLFVEPEGHSVSEQDPAFWREVLPFFQTHLRTKRRLAASAASPGESI</sequence>
<feature type="transmembrane region" description="Helical" evidence="3">
    <location>
        <begin position="7"/>
        <end position="24"/>
    </location>
</feature>
<evidence type="ECO:0000259" key="4">
    <source>
        <dbReference type="Pfam" id="PF00561"/>
    </source>
</evidence>
<dbReference type="Gene3D" id="3.40.50.1820">
    <property type="entry name" value="alpha/beta hydrolase"/>
    <property type="match status" value="1"/>
</dbReference>
<comment type="similarity">
    <text evidence="2">Belongs to the AB hydrolase superfamily. FUS2 hydrolase family.</text>
</comment>
<evidence type="ECO:0000256" key="1">
    <source>
        <dbReference type="ARBA" id="ARBA00022801"/>
    </source>
</evidence>
<dbReference type="GO" id="GO:0052689">
    <property type="term" value="F:carboxylic ester hydrolase activity"/>
    <property type="evidence" value="ECO:0007669"/>
    <property type="project" value="UniProtKB-ARBA"/>
</dbReference>
<keyword evidence="3" id="KW-0472">Membrane</keyword>
<dbReference type="InterPro" id="IPR029058">
    <property type="entry name" value="AB_hydrolase_fold"/>
</dbReference>
<feature type="domain" description="AB hydrolase-1" evidence="4">
    <location>
        <begin position="75"/>
        <end position="178"/>
    </location>
</feature>
<dbReference type="RefSeq" id="WP_185180448.1">
    <property type="nucleotide sequence ID" value="NZ_CBCSEP010000038.1"/>
</dbReference>
<evidence type="ECO:0000313" key="5">
    <source>
        <dbReference type="EMBL" id="MBB6679181.1"/>
    </source>
</evidence>
<name>A0A841TKX5_9BACL</name>
<keyword evidence="1 5" id="KW-0378">Hydrolase</keyword>
<dbReference type="InterPro" id="IPR000073">
    <property type="entry name" value="AB_hydrolase_1"/>
</dbReference>
<dbReference type="SUPFAM" id="SSF53474">
    <property type="entry name" value="alpha/beta-Hydrolases"/>
    <property type="match status" value="1"/>
</dbReference>
<gene>
    <name evidence="5" type="ORF">H4Q31_17970</name>
</gene>
<dbReference type="InterPro" id="IPR050261">
    <property type="entry name" value="FrsA_esterase"/>
</dbReference>
<keyword evidence="6" id="KW-1185">Reference proteome</keyword>
<protein>
    <submittedName>
        <fullName evidence="5">Alpha/beta fold hydrolase</fullName>
    </submittedName>
</protein>
<dbReference type="PANTHER" id="PTHR22946">
    <property type="entry name" value="DIENELACTONE HYDROLASE DOMAIN-CONTAINING PROTEIN-RELATED"/>
    <property type="match status" value="1"/>
</dbReference>
<proteinExistence type="inferred from homology"/>
<dbReference type="EMBL" id="JACJVN010000074">
    <property type="protein sequence ID" value="MBB6679181.1"/>
    <property type="molecule type" value="Genomic_DNA"/>
</dbReference>
<evidence type="ECO:0000256" key="3">
    <source>
        <dbReference type="SAM" id="Phobius"/>
    </source>
</evidence>
<evidence type="ECO:0000256" key="2">
    <source>
        <dbReference type="ARBA" id="ARBA00038115"/>
    </source>
</evidence>
<keyword evidence="3" id="KW-1133">Transmembrane helix</keyword>
<dbReference type="AlphaFoldDB" id="A0A841TKX5"/>